<keyword evidence="3" id="KW-1185">Reference proteome</keyword>
<evidence type="ECO:0000259" key="1">
    <source>
        <dbReference type="Pfam" id="PF22302"/>
    </source>
</evidence>
<feature type="domain" description="DUF6968" evidence="1">
    <location>
        <begin position="6"/>
        <end position="94"/>
    </location>
</feature>
<dbReference type="RefSeq" id="WP_271916470.1">
    <property type="nucleotide sequence ID" value="NZ_JAQNDO010000001.1"/>
</dbReference>
<organism evidence="2 3">
    <name type="scientific">Polyangium mundeleinium</name>
    <dbReference type="NCBI Taxonomy" id="2995306"/>
    <lineage>
        <taxon>Bacteria</taxon>
        <taxon>Pseudomonadati</taxon>
        <taxon>Myxococcota</taxon>
        <taxon>Polyangia</taxon>
        <taxon>Polyangiales</taxon>
        <taxon>Polyangiaceae</taxon>
        <taxon>Polyangium</taxon>
    </lineage>
</organism>
<name>A0ABT5EIB7_9BACT</name>
<reference evidence="2 3" key="1">
    <citation type="submission" date="2022-11" db="EMBL/GenBank/DDBJ databases">
        <title>Minimal conservation of predation-associated metabolite biosynthetic gene clusters underscores biosynthetic potential of Myxococcota including descriptions for ten novel species: Archangium lansinium sp. nov., Myxococcus landrumus sp. nov., Nannocystis bai.</title>
        <authorList>
            <person name="Ahearne A."/>
            <person name="Stevens C."/>
            <person name="Dowd S."/>
        </authorList>
    </citation>
    <scope>NUCLEOTIDE SEQUENCE [LARGE SCALE GENOMIC DNA]</scope>
    <source>
        <strain evidence="2 3">RJM3</strain>
    </source>
</reference>
<dbReference type="EMBL" id="JAQNDO010000001">
    <property type="protein sequence ID" value="MDC0741249.1"/>
    <property type="molecule type" value="Genomic_DNA"/>
</dbReference>
<accession>A0ABT5EIB7</accession>
<dbReference type="Proteomes" id="UP001221411">
    <property type="component" value="Unassembled WGS sequence"/>
</dbReference>
<evidence type="ECO:0000313" key="3">
    <source>
        <dbReference type="Proteomes" id="UP001221411"/>
    </source>
</evidence>
<evidence type="ECO:0000313" key="2">
    <source>
        <dbReference type="EMBL" id="MDC0741249.1"/>
    </source>
</evidence>
<gene>
    <name evidence="2" type="ORF">POL67_07835</name>
</gene>
<protein>
    <recommendedName>
        <fullName evidence="1">DUF6968 domain-containing protein</fullName>
    </recommendedName>
</protein>
<sequence>MDILTTRTLRYTDEGGGTEEDVVLTIFVPFEQDDGQWLCVFDFEPPIKPRFMKGCGVDIIQAFVHCLIFARLSFETTRWSRTGHWQGLRDCGLPMNKGPWPDQPPEIPPPEDNPGTLEVFATRRLGCPDETGAATELLLTVFKPYQAEGDTWKCAFAFGPSETAPIRHGTGADFIEAALDGLALARATYESMLPKGWAPASENLLDCDDLPFKIGRSFWTGGPTS</sequence>
<proteinExistence type="predicted"/>
<dbReference type="Pfam" id="PF22302">
    <property type="entry name" value="DUF6968"/>
    <property type="match status" value="1"/>
</dbReference>
<comment type="caution">
    <text evidence="2">The sequence shown here is derived from an EMBL/GenBank/DDBJ whole genome shotgun (WGS) entry which is preliminary data.</text>
</comment>
<dbReference type="InterPro" id="IPR054241">
    <property type="entry name" value="DUF6968"/>
</dbReference>